<sequence length="585" mass="66626">MNSSYSFANGDWLWSVLIAGLLLGILFVYKEYKTANKKYWILNSIIGMVVILVLSIAALQPQKTSSPKNNKKVIVLTSNYNEQVLDSLKKRHRKAKIIQYDPEEESSLQSLSSDTVFLLGDGIATHDFWKLQKHAVVFLPGKPLKGIIKLKYDNKVALGKRLKFKGLYLQPKLQSKLVLKDQTGIALDSVVFSETKDTLIELSAKPKVVGNYLFTIEEKDSIGNLINTDVLPLRVEEPNALKILILNSAPSFETRYLKNYLAAEGHQVLLRTKITKAKFKYEFLNTPKVPVAYQDPTFLEDIDLVIADYRAFLNLGQTAQELIKTQITQNGLGLFIQPDDYMVNSSDNFGGFKWVNHSTSKAELAITTQKVEVEKFKKVFANTNTIYPIITTINNEPVVAFKAWQKGRVGTSLIASSYTLQLVGKDDAYQELWSSILSTLAKRKQSAADFETSKILAYPDEPFEFTVYAKNNQELRSDKGYYIPLRNDLVIEEKWKGVLYPKEPGWQQLYFTKDTLATFSFYVSDTHYWQTLDHYQTRQANSRYFNQATAQTKQTNQKRPVNLLWLFGIAMIGLGYLWLAPKLNS</sequence>
<dbReference type="RefSeq" id="WP_130287896.1">
    <property type="nucleotide sequence ID" value="NZ_SGXE01000007.1"/>
</dbReference>
<proteinExistence type="predicted"/>
<keyword evidence="1" id="KW-0812">Transmembrane</keyword>
<feature type="transmembrane region" description="Helical" evidence="1">
    <location>
        <begin position="563"/>
        <end position="580"/>
    </location>
</feature>
<protein>
    <submittedName>
        <fullName evidence="2">Uncharacterized protein</fullName>
    </submittedName>
</protein>
<dbReference type="AlphaFoldDB" id="A0A4Q7NTV5"/>
<evidence type="ECO:0000256" key="1">
    <source>
        <dbReference type="SAM" id="Phobius"/>
    </source>
</evidence>
<gene>
    <name evidence="2" type="ORF">EV197_3396</name>
</gene>
<feature type="transmembrane region" description="Helical" evidence="1">
    <location>
        <begin position="12"/>
        <end position="29"/>
    </location>
</feature>
<keyword evidence="3" id="KW-1185">Reference proteome</keyword>
<feature type="transmembrane region" description="Helical" evidence="1">
    <location>
        <begin position="41"/>
        <end position="59"/>
    </location>
</feature>
<name>A0A4Q7NTV5_9FLAO</name>
<evidence type="ECO:0000313" key="2">
    <source>
        <dbReference type="EMBL" id="RZS90601.1"/>
    </source>
</evidence>
<accession>A0A4Q7NTV5</accession>
<reference evidence="2 3" key="1">
    <citation type="submission" date="2019-02" db="EMBL/GenBank/DDBJ databases">
        <title>Genomic Encyclopedia of Type Strains, Phase IV (KMG-IV): sequencing the most valuable type-strain genomes for metagenomic binning, comparative biology and taxonomic classification.</title>
        <authorList>
            <person name="Goeker M."/>
        </authorList>
    </citation>
    <scope>NUCLEOTIDE SEQUENCE [LARGE SCALE GENOMIC DNA]</scope>
    <source>
        <strain evidence="2 3">DSM 17196</strain>
    </source>
</reference>
<organism evidence="2 3">
    <name type="scientific">Aquimarina brevivitae</name>
    <dbReference type="NCBI Taxonomy" id="323412"/>
    <lineage>
        <taxon>Bacteria</taxon>
        <taxon>Pseudomonadati</taxon>
        <taxon>Bacteroidota</taxon>
        <taxon>Flavobacteriia</taxon>
        <taxon>Flavobacteriales</taxon>
        <taxon>Flavobacteriaceae</taxon>
        <taxon>Aquimarina</taxon>
    </lineage>
</organism>
<dbReference type="Proteomes" id="UP000292262">
    <property type="component" value="Unassembled WGS sequence"/>
</dbReference>
<keyword evidence="1" id="KW-0472">Membrane</keyword>
<dbReference type="OrthoDB" id="980086at2"/>
<comment type="caution">
    <text evidence="2">The sequence shown here is derived from an EMBL/GenBank/DDBJ whole genome shotgun (WGS) entry which is preliminary data.</text>
</comment>
<evidence type="ECO:0000313" key="3">
    <source>
        <dbReference type="Proteomes" id="UP000292262"/>
    </source>
</evidence>
<keyword evidence="1" id="KW-1133">Transmembrane helix</keyword>
<dbReference type="EMBL" id="SGXE01000007">
    <property type="protein sequence ID" value="RZS90601.1"/>
    <property type="molecule type" value="Genomic_DNA"/>
</dbReference>